<gene>
    <name evidence="1" type="ORF">ALEPTO_LOCUS8513</name>
</gene>
<dbReference type="EMBL" id="CAJVPS010004970">
    <property type="protein sequence ID" value="CAG8609919.1"/>
    <property type="molecule type" value="Genomic_DNA"/>
</dbReference>
<organism evidence="1 2">
    <name type="scientific">Ambispora leptoticha</name>
    <dbReference type="NCBI Taxonomy" id="144679"/>
    <lineage>
        <taxon>Eukaryota</taxon>
        <taxon>Fungi</taxon>
        <taxon>Fungi incertae sedis</taxon>
        <taxon>Mucoromycota</taxon>
        <taxon>Glomeromycotina</taxon>
        <taxon>Glomeromycetes</taxon>
        <taxon>Archaeosporales</taxon>
        <taxon>Ambisporaceae</taxon>
        <taxon>Ambispora</taxon>
    </lineage>
</organism>
<dbReference type="AlphaFoldDB" id="A0A9N9CNH2"/>
<proteinExistence type="predicted"/>
<reference evidence="1" key="1">
    <citation type="submission" date="2021-06" db="EMBL/GenBank/DDBJ databases">
        <authorList>
            <person name="Kallberg Y."/>
            <person name="Tangrot J."/>
            <person name="Rosling A."/>
        </authorList>
    </citation>
    <scope>NUCLEOTIDE SEQUENCE</scope>
    <source>
        <strain evidence="1">FL130A</strain>
    </source>
</reference>
<dbReference type="Proteomes" id="UP000789508">
    <property type="component" value="Unassembled WGS sequence"/>
</dbReference>
<name>A0A9N9CNH2_9GLOM</name>
<evidence type="ECO:0000313" key="1">
    <source>
        <dbReference type="EMBL" id="CAG8609919.1"/>
    </source>
</evidence>
<comment type="caution">
    <text evidence="1">The sequence shown here is derived from an EMBL/GenBank/DDBJ whole genome shotgun (WGS) entry which is preliminary data.</text>
</comment>
<accession>A0A9N9CNH2</accession>
<protein>
    <submittedName>
        <fullName evidence="1">377_t:CDS:1</fullName>
    </submittedName>
</protein>
<keyword evidence="2" id="KW-1185">Reference proteome</keyword>
<sequence length="156" mass="16931">FDKGCNSLLYYHPGDLFILANGSPDRSPVGRVKSLARIDPKPGSTRKFPGLAWPDPHPKHHYACLCKCLLGLNFAAVIAVQGPHVIIRLCGYSSSAKTSLCSVQGPHVVVRLRGYSSSSAAAIAVQGPIDAIDYKADSYLRLIIFPWSLDILRCLI</sequence>
<evidence type="ECO:0000313" key="2">
    <source>
        <dbReference type="Proteomes" id="UP000789508"/>
    </source>
</evidence>
<feature type="non-terminal residue" evidence="1">
    <location>
        <position position="1"/>
    </location>
</feature>